<evidence type="ECO:0000259" key="5">
    <source>
        <dbReference type="PROSITE" id="PS50043"/>
    </source>
</evidence>
<dbReference type="Gene3D" id="1.10.10.10">
    <property type="entry name" value="Winged helix-like DNA-binding domain superfamily/Winged helix DNA-binding domain"/>
    <property type="match status" value="1"/>
</dbReference>
<proteinExistence type="predicted"/>
<comment type="caution">
    <text evidence="6">The sequence shown here is derived from an EMBL/GenBank/DDBJ whole genome shotgun (WGS) entry which is preliminary data.</text>
</comment>
<dbReference type="PROSITE" id="PS50043">
    <property type="entry name" value="HTH_LUXR_2"/>
    <property type="match status" value="1"/>
</dbReference>
<dbReference type="InterPro" id="IPR000792">
    <property type="entry name" value="Tscrpt_reg_LuxR_C"/>
</dbReference>
<dbReference type="GO" id="GO:0003677">
    <property type="term" value="F:DNA binding"/>
    <property type="evidence" value="ECO:0007669"/>
    <property type="project" value="UniProtKB-KW"/>
</dbReference>
<evidence type="ECO:0000313" key="7">
    <source>
        <dbReference type="Proteomes" id="UP000657574"/>
    </source>
</evidence>
<dbReference type="InterPro" id="IPR027417">
    <property type="entry name" value="P-loop_NTPase"/>
</dbReference>
<evidence type="ECO:0000256" key="2">
    <source>
        <dbReference type="ARBA" id="ARBA00023125"/>
    </source>
</evidence>
<dbReference type="SUPFAM" id="SSF52540">
    <property type="entry name" value="P-loop containing nucleoside triphosphate hydrolases"/>
    <property type="match status" value="1"/>
</dbReference>
<dbReference type="Gene3D" id="3.40.50.300">
    <property type="entry name" value="P-loop containing nucleotide triphosphate hydrolases"/>
    <property type="match status" value="1"/>
</dbReference>
<dbReference type="CDD" id="cd06170">
    <property type="entry name" value="LuxR_C_like"/>
    <property type="match status" value="1"/>
</dbReference>
<dbReference type="Pfam" id="PF25873">
    <property type="entry name" value="WHD_MalT"/>
    <property type="match status" value="1"/>
</dbReference>
<evidence type="ECO:0000256" key="3">
    <source>
        <dbReference type="ARBA" id="ARBA00023163"/>
    </source>
</evidence>
<dbReference type="EMBL" id="BMQA01000001">
    <property type="protein sequence ID" value="GGI96089.1"/>
    <property type="molecule type" value="Genomic_DNA"/>
</dbReference>
<keyword evidence="3" id="KW-0804">Transcription</keyword>
<dbReference type="Pfam" id="PF14559">
    <property type="entry name" value="TPR_19"/>
    <property type="match status" value="1"/>
</dbReference>
<dbReference type="InterPro" id="IPR016032">
    <property type="entry name" value="Sig_transdc_resp-reg_C-effctor"/>
</dbReference>
<dbReference type="RefSeq" id="WP_189309114.1">
    <property type="nucleotide sequence ID" value="NZ_BMQA01000001.1"/>
</dbReference>
<gene>
    <name evidence="6" type="ORF">GCM10010121_003190</name>
</gene>
<dbReference type="Proteomes" id="UP000657574">
    <property type="component" value="Unassembled WGS sequence"/>
</dbReference>
<keyword evidence="2" id="KW-0238">DNA-binding</keyword>
<dbReference type="PRINTS" id="PR00038">
    <property type="entry name" value="HTHLUXR"/>
</dbReference>
<evidence type="ECO:0000256" key="1">
    <source>
        <dbReference type="ARBA" id="ARBA00023015"/>
    </source>
</evidence>
<protein>
    <submittedName>
        <fullName evidence="6">Transcriptional regulator</fullName>
    </submittedName>
</protein>
<dbReference type="PANTHER" id="PTHR44688">
    <property type="entry name" value="DNA-BINDING TRANSCRIPTIONAL ACTIVATOR DEVR_DOSR"/>
    <property type="match status" value="1"/>
</dbReference>
<dbReference type="GO" id="GO:0006355">
    <property type="term" value="P:regulation of DNA-templated transcription"/>
    <property type="evidence" value="ECO:0007669"/>
    <property type="project" value="InterPro"/>
</dbReference>
<feature type="domain" description="HTH luxR-type" evidence="5">
    <location>
        <begin position="820"/>
        <end position="888"/>
    </location>
</feature>
<dbReference type="InterPro" id="IPR059106">
    <property type="entry name" value="WHD_MalT"/>
</dbReference>
<dbReference type="Gene3D" id="1.25.40.10">
    <property type="entry name" value="Tetratricopeptide repeat domain"/>
    <property type="match status" value="1"/>
</dbReference>
<name>A0A917K0R8_9ACTN</name>
<dbReference type="SUPFAM" id="SSF46894">
    <property type="entry name" value="C-terminal effector domain of the bipartite response regulators"/>
    <property type="match status" value="1"/>
</dbReference>
<keyword evidence="7" id="KW-1185">Reference proteome</keyword>
<dbReference type="InterPro" id="IPR036388">
    <property type="entry name" value="WH-like_DNA-bd_sf"/>
</dbReference>
<dbReference type="SMART" id="SM00421">
    <property type="entry name" value="HTH_LUXR"/>
    <property type="match status" value="1"/>
</dbReference>
<feature type="region of interest" description="Disordered" evidence="4">
    <location>
        <begin position="1"/>
        <end position="21"/>
    </location>
</feature>
<accession>A0A917K0R8</accession>
<reference evidence="6" key="1">
    <citation type="journal article" date="2014" name="Int. J. Syst. Evol. Microbiol.">
        <title>Complete genome sequence of Corynebacterium casei LMG S-19264T (=DSM 44701T), isolated from a smear-ripened cheese.</title>
        <authorList>
            <consortium name="US DOE Joint Genome Institute (JGI-PGF)"/>
            <person name="Walter F."/>
            <person name="Albersmeier A."/>
            <person name="Kalinowski J."/>
            <person name="Ruckert C."/>
        </authorList>
    </citation>
    <scope>NUCLEOTIDE SEQUENCE</scope>
    <source>
        <strain evidence="6">JCM 3086</strain>
    </source>
</reference>
<dbReference type="Pfam" id="PF00196">
    <property type="entry name" value="GerE"/>
    <property type="match status" value="1"/>
</dbReference>
<organism evidence="6 7">
    <name type="scientific">Streptomyces brasiliensis</name>
    <dbReference type="NCBI Taxonomy" id="1954"/>
    <lineage>
        <taxon>Bacteria</taxon>
        <taxon>Bacillati</taxon>
        <taxon>Actinomycetota</taxon>
        <taxon>Actinomycetes</taxon>
        <taxon>Kitasatosporales</taxon>
        <taxon>Streptomycetaceae</taxon>
        <taxon>Streptomyces</taxon>
    </lineage>
</organism>
<dbReference type="PANTHER" id="PTHR44688:SF16">
    <property type="entry name" value="DNA-BINDING TRANSCRIPTIONAL ACTIVATOR DEVR_DOSR"/>
    <property type="match status" value="1"/>
</dbReference>
<evidence type="ECO:0000256" key="4">
    <source>
        <dbReference type="SAM" id="MobiDB-lite"/>
    </source>
</evidence>
<dbReference type="Pfam" id="PF13401">
    <property type="entry name" value="AAA_22"/>
    <property type="match status" value="1"/>
</dbReference>
<dbReference type="AlphaFoldDB" id="A0A917K0R8"/>
<evidence type="ECO:0000313" key="6">
    <source>
        <dbReference type="EMBL" id="GGI96089.1"/>
    </source>
</evidence>
<keyword evidence="1" id="KW-0805">Transcription regulation</keyword>
<dbReference type="InterPro" id="IPR011990">
    <property type="entry name" value="TPR-like_helical_dom_sf"/>
</dbReference>
<dbReference type="InterPro" id="IPR049945">
    <property type="entry name" value="AAA_22"/>
</dbReference>
<sequence length="890" mass="95693">MSAMANQPGDGAGADSRVDPRGDPFLGTRFVAPVRPATFLRRERLVERLDQGLTTPLTLVDGPAGAGKTLLVADWAERLGRPVAWLTAEAADQAPGVFWAYLLQALRAAGTRLSPGIGSPAHAGSVDQTLLARLAADLGDMAAPAILVLDEFERVPALEVAEQLEFVLHHAGRGMRLILVTRSEPLLPLHRYRAAGTVTEIRGAELAFTPAEAAGLLDVHGMRLSEDAVSALVHRTQGWAAGLRLCALAAQRSADPERCLKEFEAGQSTVADYLLAEVLKRQPAETQDLLLRVSVVERFRPALADALTGRTDAEAVLARLHHENAFVEPLGHDWYRLHPLFAEILRAHLRVRHPRSETELHRRAARWLAHGGSLAETLAHGSAAGDWEFTSRALVDDLAIGRLFTALRSDCPAELFARMTPEADGPAASIVRAARALADDDLEHGILHLRRAQQLLSEDTADPVARLSCALLEALVARRTGSPGRAEWAASVARDLQDAVPAERLDRHPELLALLLTHLGSTRLWSGHSDAARAALTEAAGSAGGAATAVPRQDALGHLALLDYLDGWIARAERRAHAALREAERYGVPAHARSGIGRLVLATVAVDRDELDAAQALIDEADAARKGADDPVTAAGRALAASRLLLARGSTQAAVAAAEPHATAVVASPWAEDRTVLVTAAARLAEGDAEAAVKLLEPAMDHRPAWTVEAARARLAAGDVDEAHNILDGLPATVPGGPALTVPVTLVRAEVADRAGDPATARRLVARALADARRDRLRRPFLDAGPWIRPLLAAAPADEPVRDWLDTRPRTPVRRVREDDGELPPVVEEVSPRERDVLRRLALLMSTEEIAADLYVSVNTVKTHLKSIYRKLSVNRRGDAVRRARELRLL</sequence>
<dbReference type="GO" id="GO:0016887">
    <property type="term" value="F:ATP hydrolysis activity"/>
    <property type="evidence" value="ECO:0007669"/>
    <property type="project" value="InterPro"/>
</dbReference>
<reference evidence="6" key="2">
    <citation type="submission" date="2020-09" db="EMBL/GenBank/DDBJ databases">
        <authorList>
            <person name="Sun Q."/>
            <person name="Ohkuma M."/>
        </authorList>
    </citation>
    <scope>NUCLEOTIDE SEQUENCE</scope>
    <source>
        <strain evidence="6">JCM 3086</strain>
    </source>
</reference>